<sequence length="313" mass="34508">MIEQAAYWAAQFATDQATQNDRDACEAWCREHPLHRLAMDRMRGLDAQFDSTDDIGRETIETVLERRSRKGRWFGGFTLGLVLLVGGGWLAAQSLTVRAWFPDYKTARGEQRTVTLADGSGLTIDTDGALDFRRDDANRTVTLFRGQILARVAKDEARPFVVETRDGTATALGTAFIVRRDEDATTVTVIESNVRVCPAKASPETCSDLSPGDQVRLEQGRLSRLGRIDPGTAAIWAEGWLAVDDQPVAGVLLELNRYRRQPVRFDADELAGVRVSGSFPLADSDRALDGIVRLTGLRLSRAQDGFPVVSRAK</sequence>
<evidence type="ECO:0000256" key="1">
    <source>
        <dbReference type="SAM" id="Phobius"/>
    </source>
</evidence>
<organism evidence="4 5">
    <name type="scientific">Sphingobium indicum BiD32</name>
    <dbReference type="NCBI Taxonomy" id="1301087"/>
    <lineage>
        <taxon>Bacteria</taxon>
        <taxon>Pseudomonadati</taxon>
        <taxon>Pseudomonadota</taxon>
        <taxon>Alphaproteobacteria</taxon>
        <taxon>Sphingomonadales</taxon>
        <taxon>Sphingomonadaceae</taxon>
        <taxon>Sphingobium</taxon>
    </lineage>
</organism>
<comment type="caution">
    <text evidence="4">The sequence shown here is derived from an EMBL/GenBank/DDBJ whole genome shotgun (WGS) entry which is preliminary data.</text>
</comment>
<dbReference type="Pfam" id="PF16220">
    <property type="entry name" value="DUF4880"/>
    <property type="match status" value="1"/>
</dbReference>
<dbReference type="Gene3D" id="2.60.120.1440">
    <property type="match status" value="1"/>
</dbReference>
<dbReference type="PIRSF" id="PIRSF018266">
    <property type="entry name" value="FecR"/>
    <property type="match status" value="1"/>
</dbReference>
<proteinExistence type="predicted"/>
<feature type="domain" description="FecR N-terminal" evidence="3">
    <location>
        <begin position="3"/>
        <end position="43"/>
    </location>
</feature>
<keyword evidence="1" id="KW-0812">Transmembrane</keyword>
<dbReference type="GO" id="GO:0016989">
    <property type="term" value="F:sigma factor antagonist activity"/>
    <property type="evidence" value="ECO:0007669"/>
    <property type="project" value="TreeGrafter"/>
</dbReference>
<dbReference type="EMBL" id="CAVK010000072">
    <property type="protein sequence ID" value="CCW17325.1"/>
    <property type="molecule type" value="Genomic_DNA"/>
</dbReference>
<dbReference type="PANTHER" id="PTHR30273">
    <property type="entry name" value="PERIPLASMIC SIGNAL SENSOR AND SIGMA FACTOR ACTIVATOR FECR-RELATED"/>
    <property type="match status" value="1"/>
</dbReference>
<dbReference type="OrthoDB" id="9798846at2"/>
<name>N1MJE4_9SPHN</name>
<dbReference type="PANTHER" id="PTHR30273:SF2">
    <property type="entry name" value="PROTEIN FECR"/>
    <property type="match status" value="1"/>
</dbReference>
<gene>
    <name evidence="4" type="ORF">EBBID32_16640</name>
</gene>
<evidence type="ECO:0000313" key="5">
    <source>
        <dbReference type="Proteomes" id="UP000013201"/>
    </source>
</evidence>
<dbReference type="AlphaFoldDB" id="N1MJE4"/>
<feature type="domain" description="FecR protein" evidence="2">
    <location>
        <begin position="103"/>
        <end position="195"/>
    </location>
</feature>
<evidence type="ECO:0000313" key="4">
    <source>
        <dbReference type="EMBL" id="CCW17325.1"/>
    </source>
</evidence>
<evidence type="ECO:0000259" key="3">
    <source>
        <dbReference type="Pfam" id="PF16220"/>
    </source>
</evidence>
<dbReference type="InterPro" id="IPR006860">
    <property type="entry name" value="FecR"/>
</dbReference>
<dbReference type="Pfam" id="PF04773">
    <property type="entry name" value="FecR"/>
    <property type="match status" value="1"/>
</dbReference>
<feature type="transmembrane region" description="Helical" evidence="1">
    <location>
        <begin position="73"/>
        <end position="92"/>
    </location>
</feature>
<reference evidence="5" key="2">
    <citation type="submission" date="2013-04" db="EMBL/GenBank/DDBJ databases">
        <title>Bisphenol A degrading Sphingobium sp. strain BiD32.</title>
        <authorList>
            <person name="Nielsen J.L."/>
            <person name="Zhou N.A."/>
            <person name="Kjeldal H."/>
        </authorList>
    </citation>
    <scope>NUCLEOTIDE SEQUENCE [LARGE SCALE GENOMIC DNA]</scope>
    <source>
        <strain evidence="5">BiD32</strain>
    </source>
</reference>
<keyword evidence="1" id="KW-0472">Membrane</keyword>
<dbReference type="InterPro" id="IPR032623">
    <property type="entry name" value="FecR_N"/>
</dbReference>
<reference evidence="4 5" key="1">
    <citation type="submission" date="2013-03" db="EMBL/GenBank/DDBJ databases">
        <authorList>
            <person name="Le V."/>
        </authorList>
    </citation>
    <scope>NUCLEOTIDE SEQUENCE [LARGE SCALE GENOMIC DNA]</scope>
    <source>
        <strain evidence="4 5">BiD32</strain>
    </source>
</reference>
<dbReference type="Proteomes" id="UP000013201">
    <property type="component" value="Unassembled WGS sequence"/>
</dbReference>
<protein>
    <submittedName>
        <fullName evidence="4">FecR protein</fullName>
    </submittedName>
</protein>
<evidence type="ECO:0000259" key="2">
    <source>
        <dbReference type="Pfam" id="PF04773"/>
    </source>
</evidence>
<keyword evidence="5" id="KW-1185">Reference proteome</keyword>
<dbReference type="InterPro" id="IPR012373">
    <property type="entry name" value="Ferrdict_sens_TM"/>
</dbReference>
<keyword evidence="1" id="KW-1133">Transmembrane helix</keyword>
<accession>N1MJE4</accession>